<gene>
    <name evidence="1" type="ORF">K443DRAFT_675179</name>
</gene>
<organism evidence="1 2">
    <name type="scientific">Laccaria amethystina LaAM-08-1</name>
    <dbReference type="NCBI Taxonomy" id="1095629"/>
    <lineage>
        <taxon>Eukaryota</taxon>
        <taxon>Fungi</taxon>
        <taxon>Dikarya</taxon>
        <taxon>Basidiomycota</taxon>
        <taxon>Agaricomycotina</taxon>
        <taxon>Agaricomycetes</taxon>
        <taxon>Agaricomycetidae</taxon>
        <taxon>Agaricales</taxon>
        <taxon>Agaricineae</taxon>
        <taxon>Hydnangiaceae</taxon>
        <taxon>Laccaria</taxon>
    </lineage>
</organism>
<evidence type="ECO:0000313" key="2">
    <source>
        <dbReference type="Proteomes" id="UP000054477"/>
    </source>
</evidence>
<dbReference type="Proteomes" id="UP000054477">
    <property type="component" value="Unassembled WGS sequence"/>
</dbReference>
<accession>A0A0C9XUU7</accession>
<evidence type="ECO:0000313" key="1">
    <source>
        <dbReference type="EMBL" id="KIK05384.1"/>
    </source>
</evidence>
<reference evidence="2" key="2">
    <citation type="submission" date="2015-01" db="EMBL/GenBank/DDBJ databases">
        <title>Evolutionary Origins and Diversification of the Mycorrhizal Mutualists.</title>
        <authorList>
            <consortium name="DOE Joint Genome Institute"/>
            <consortium name="Mycorrhizal Genomics Consortium"/>
            <person name="Kohler A."/>
            <person name="Kuo A."/>
            <person name="Nagy L.G."/>
            <person name="Floudas D."/>
            <person name="Copeland A."/>
            <person name="Barry K.W."/>
            <person name="Cichocki N."/>
            <person name="Veneault-Fourrey C."/>
            <person name="LaButti K."/>
            <person name="Lindquist E.A."/>
            <person name="Lipzen A."/>
            <person name="Lundell T."/>
            <person name="Morin E."/>
            <person name="Murat C."/>
            <person name="Riley R."/>
            <person name="Ohm R."/>
            <person name="Sun H."/>
            <person name="Tunlid A."/>
            <person name="Henrissat B."/>
            <person name="Grigoriev I.V."/>
            <person name="Hibbett D.S."/>
            <person name="Martin F."/>
        </authorList>
    </citation>
    <scope>NUCLEOTIDE SEQUENCE [LARGE SCALE GENOMIC DNA]</scope>
    <source>
        <strain evidence="2">LaAM-08-1</strain>
    </source>
</reference>
<keyword evidence="2" id="KW-1185">Reference proteome</keyword>
<dbReference type="EMBL" id="KN838560">
    <property type="protein sequence ID" value="KIK05384.1"/>
    <property type="molecule type" value="Genomic_DNA"/>
</dbReference>
<reference evidence="1 2" key="1">
    <citation type="submission" date="2014-04" db="EMBL/GenBank/DDBJ databases">
        <authorList>
            <consortium name="DOE Joint Genome Institute"/>
            <person name="Kuo A."/>
            <person name="Kohler A."/>
            <person name="Nagy L.G."/>
            <person name="Floudas D."/>
            <person name="Copeland A."/>
            <person name="Barry K.W."/>
            <person name="Cichocki N."/>
            <person name="Veneault-Fourrey C."/>
            <person name="LaButti K."/>
            <person name="Lindquist E.A."/>
            <person name="Lipzen A."/>
            <person name="Lundell T."/>
            <person name="Morin E."/>
            <person name="Murat C."/>
            <person name="Sun H."/>
            <person name="Tunlid A."/>
            <person name="Henrissat B."/>
            <person name="Grigoriev I.V."/>
            <person name="Hibbett D.S."/>
            <person name="Martin F."/>
            <person name="Nordberg H.P."/>
            <person name="Cantor M.N."/>
            <person name="Hua S.X."/>
        </authorList>
    </citation>
    <scope>NUCLEOTIDE SEQUENCE [LARGE SCALE GENOMIC DNA]</scope>
    <source>
        <strain evidence="1 2">LaAM-08-1</strain>
    </source>
</reference>
<proteinExistence type="predicted"/>
<dbReference type="AlphaFoldDB" id="A0A0C9XUU7"/>
<protein>
    <submittedName>
        <fullName evidence="1">Uncharacterized protein</fullName>
    </submittedName>
</protein>
<name>A0A0C9XUU7_9AGAR</name>
<sequence>MELCHMHSVTSQTLGATVISENIPLVIYHFCLTLTSEADETPPRQAEIREWDLIHHRSCGYHTPGAMPRPSEA</sequence>
<dbReference type="HOGENOM" id="CLU_2705193_0_0_1"/>